<comment type="function">
    <text evidence="1">Probably mediates the hydrolysis of some nucleoside diphosphate derivatives.</text>
</comment>
<comment type="caution">
    <text evidence="4">The sequence shown here is derived from an EMBL/GenBank/DDBJ whole genome shotgun (WGS) entry which is preliminary data.</text>
</comment>
<dbReference type="PROSITE" id="PS51462">
    <property type="entry name" value="NUDIX"/>
    <property type="match status" value="1"/>
</dbReference>
<evidence type="ECO:0000313" key="5">
    <source>
        <dbReference type="Proteomes" id="UP000822688"/>
    </source>
</evidence>
<dbReference type="InterPro" id="IPR015797">
    <property type="entry name" value="NUDIX_hydrolase-like_dom_sf"/>
</dbReference>
<dbReference type="InterPro" id="IPR000086">
    <property type="entry name" value="NUDIX_hydrolase_dom"/>
</dbReference>
<accession>A0A8T0I865</accession>
<dbReference type="PANTHER" id="PTHR13622">
    <property type="entry name" value="THIAMIN PYROPHOSPHOKINASE"/>
    <property type="match status" value="1"/>
</dbReference>
<protein>
    <recommendedName>
        <fullName evidence="3">Nudix hydrolase domain-containing protein</fullName>
    </recommendedName>
</protein>
<dbReference type="FunFam" id="3.90.79.10:FF:000019">
    <property type="entry name" value="Thiamin pyrophosphokinase, putative"/>
    <property type="match status" value="1"/>
</dbReference>
<sequence>MAGMAAMTMPCVSRFFASPCLRPALRGHSAGDCIRVGNSIKHRVPKLGVRTMRAQASPRVVEDELQGYWQHVHICNAGRERQVEFLPFVLEDSKIGYIHPRFLKHLRRFPEVFTVNDDGTNGMSQGWVTLHELLRSPRERTDAVESVLRTLEMEGLVPGWRNEHYPVVTSFGGRLLFTLERAAVPFFGTRAYGVHMNGYVQVDGEKHLWVAKRSATKQTYPGMLDHLVAGGQSVGISCKENLIKECDEEAAIPAALATRAISVGAVSYEQIKGEAFKRDVLFCYDLELPADFQPSNKDGEVESFELLPVNEVAEVIRTSQRYKPNCALVVIDFLFRHGIIHPDQPGYLHLLQNLRSGECQ</sequence>
<dbReference type="InterPro" id="IPR031804">
    <property type="entry name" value="DUF4743"/>
</dbReference>
<reference evidence="4" key="1">
    <citation type="submission" date="2020-06" db="EMBL/GenBank/DDBJ databases">
        <title>WGS assembly of Ceratodon purpureus strain R40.</title>
        <authorList>
            <person name="Carey S.B."/>
            <person name="Jenkins J."/>
            <person name="Shu S."/>
            <person name="Lovell J.T."/>
            <person name="Sreedasyam A."/>
            <person name="Maumus F."/>
            <person name="Tiley G.P."/>
            <person name="Fernandez-Pozo N."/>
            <person name="Barry K."/>
            <person name="Chen C."/>
            <person name="Wang M."/>
            <person name="Lipzen A."/>
            <person name="Daum C."/>
            <person name="Saski C.A."/>
            <person name="Payton A.C."/>
            <person name="Mcbreen J.C."/>
            <person name="Conrad R.E."/>
            <person name="Kollar L.M."/>
            <person name="Olsson S."/>
            <person name="Huttunen S."/>
            <person name="Landis J.B."/>
            <person name="Wickett N.J."/>
            <person name="Johnson M.G."/>
            <person name="Rensing S.A."/>
            <person name="Grimwood J."/>
            <person name="Schmutz J."/>
            <person name="Mcdaniel S.F."/>
        </authorList>
    </citation>
    <scope>NUCLEOTIDE SEQUENCE</scope>
    <source>
        <strain evidence="4">R40</strain>
    </source>
</reference>
<name>A0A8T0I865_CERPU</name>
<gene>
    <name evidence="4" type="ORF">KC19_4G086800</name>
</gene>
<evidence type="ECO:0000256" key="1">
    <source>
        <dbReference type="ARBA" id="ARBA00003778"/>
    </source>
</evidence>
<evidence type="ECO:0000256" key="2">
    <source>
        <dbReference type="ARBA" id="ARBA00005582"/>
    </source>
</evidence>
<organism evidence="4 5">
    <name type="scientific">Ceratodon purpureus</name>
    <name type="common">Fire moss</name>
    <name type="synonym">Dicranum purpureum</name>
    <dbReference type="NCBI Taxonomy" id="3225"/>
    <lineage>
        <taxon>Eukaryota</taxon>
        <taxon>Viridiplantae</taxon>
        <taxon>Streptophyta</taxon>
        <taxon>Embryophyta</taxon>
        <taxon>Bryophyta</taxon>
        <taxon>Bryophytina</taxon>
        <taxon>Bryopsida</taxon>
        <taxon>Dicranidae</taxon>
        <taxon>Pseudoditrichales</taxon>
        <taxon>Ditrichaceae</taxon>
        <taxon>Ceratodon</taxon>
    </lineage>
</organism>
<feature type="domain" description="Nudix hydrolase" evidence="3">
    <location>
        <begin position="191"/>
        <end position="332"/>
    </location>
</feature>
<dbReference type="SUPFAM" id="SSF55811">
    <property type="entry name" value="Nudix"/>
    <property type="match status" value="1"/>
</dbReference>
<comment type="similarity">
    <text evidence="2">Belongs to the Nudix hydrolase family.</text>
</comment>
<dbReference type="EMBL" id="CM026424">
    <property type="protein sequence ID" value="KAG0579267.1"/>
    <property type="molecule type" value="Genomic_DNA"/>
</dbReference>
<dbReference type="CDD" id="cd03676">
    <property type="entry name" value="NUDIX_Tnr3_like"/>
    <property type="match status" value="1"/>
</dbReference>
<proteinExistence type="inferred from homology"/>
<dbReference type="Proteomes" id="UP000822688">
    <property type="component" value="Chromosome 4"/>
</dbReference>
<dbReference type="Gene3D" id="3.90.79.10">
    <property type="entry name" value="Nucleoside Triphosphate Pyrophosphohydrolase"/>
    <property type="match status" value="1"/>
</dbReference>
<dbReference type="AlphaFoldDB" id="A0A8T0I865"/>
<dbReference type="Pfam" id="PF15916">
    <property type="entry name" value="DUF4743"/>
    <property type="match status" value="1"/>
</dbReference>
<keyword evidence="5" id="KW-1185">Reference proteome</keyword>
<dbReference type="GO" id="GO:0044715">
    <property type="term" value="F:8-oxo-dGDP phosphatase activity"/>
    <property type="evidence" value="ECO:0007669"/>
    <property type="project" value="TreeGrafter"/>
</dbReference>
<evidence type="ECO:0000313" key="4">
    <source>
        <dbReference type="EMBL" id="KAG0579267.1"/>
    </source>
</evidence>
<dbReference type="PANTHER" id="PTHR13622:SF8">
    <property type="entry name" value="THIAMIN PYROPHOSPHOKINASE 1"/>
    <property type="match status" value="1"/>
</dbReference>
<dbReference type="Pfam" id="PF00293">
    <property type="entry name" value="NUDIX"/>
    <property type="match status" value="1"/>
</dbReference>
<evidence type="ECO:0000259" key="3">
    <source>
        <dbReference type="PROSITE" id="PS51462"/>
    </source>
</evidence>